<dbReference type="PANTHER" id="PTHR47219:SF25">
    <property type="entry name" value="RAB-GAP TBC DOMAIN-CONTAINING PROTEIN"/>
    <property type="match status" value="1"/>
</dbReference>
<feature type="domain" description="Rab-GAP TBC" evidence="2">
    <location>
        <begin position="133"/>
        <end position="324"/>
    </location>
</feature>
<evidence type="ECO:0000313" key="4">
    <source>
        <dbReference type="RefSeq" id="XP_072611239.1"/>
    </source>
</evidence>
<feature type="region of interest" description="Disordered" evidence="1">
    <location>
        <begin position="1216"/>
        <end position="1316"/>
    </location>
</feature>
<evidence type="ECO:0000313" key="3">
    <source>
        <dbReference type="Proteomes" id="UP001652641"/>
    </source>
</evidence>
<name>A0ABM5A8X3_VULVU</name>
<organism evidence="3 4">
    <name type="scientific">Vulpes vulpes</name>
    <name type="common">Red fox</name>
    <dbReference type="NCBI Taxonomy" id="9627"/>
    <lineage>
        <taxon>Eukaryota</taxon>
        <taxon>Metazoa</taxon>
        <taxon>Chordata</taxon>
        <taxon>Craniata</taxon>
        <taxon>Vertebrata</taxon>
        <taxon>Euteleostomi</taxon>
        <taxon>Mammalia</taxon>
        <taxon>Eutheria</taxon>
        <taxon>Laurasiatheria</taxon>
        <taxon>Carnivora</taxon>
        <taxon>Caniformia</taxon>
        <taxon>Canidae</taxon>
        <taxon>Vulpes</taxon>
    </lineage>
</organism>
<feature type="compositionally biased region" description="Basic and acidic residues" evidence="1">
    <location>
        <begin position="605"/>
        <end position="618"/>
    </location>
</feature>
<dbReference type="Gene3D" id="1.10.8.270">
    <property type="entry name" value="putative rabgap domain of human tbc1 domain family member 14 like domains"/>
    <property type="match status" value="5"/>
</dbReference>
<dbReference type="Proteomes" id="UP001652641">
    <property type="component" value="Chromosome 4"/>
</dbReference>
<dbReference type="PANTHER" id="PTHR47219">
    <property type="entry name" value="RAB GTPASE-ACTIVATING PROTEIN 1-LIKE"/>
    <property type="match status" value="1"/>
</dbReference>
<gene>
    <name evidence="4" type="primary">LOC140598486</name>
</gene>
<protein>
    <recommendedName>
        <fullName evidence="2">Rab-GAP TBC domain-containing protein</fullName>
    </recommendedName>
</protein>
<feature type="domain" description="Rab-GAP TBC" evidence="2">
    <location>
        <begin position="978"/>
        <end position="1152"/>
    </location>
</feature>
<feature type="domain" description="Rab-GAP TBC" evidence="2">
    <location>
        <begin position="1"/>
        <end position="104"/>
    </location>
</feature>
<accession>A0ABM5A8X3</accession>
<proteinExistence type="predicted"/>
<dbReference type="SUPFAM" id="SSF47923">
    <property type="entry name" value="Ypt/Rab-GAP domain of gyp1p"/>
    <property type="match status" value="10"/>
</dbReference>
<feature type="compositionally biased region" description="Pro residues" evidence="1">
    <location>
        <begin position="1236"/>
        <end position="1254"/>
    </location>
</feature>
<feature type="domain" description="Rab-GAP TBC" evidence="2">
    <location>
        <begin position="729"/>
        <end position="949"/>
    </location>
</feature>
<evidence type="ECO:0000259" key="2">
    <source>
        <dbReference type="PROSITE" id="PS50086"/>
    </source>
</evidence>
<reference evidence="4" key="1">
    <citation type="submission" date="2025-08" db="UniProtKB">
        <authorList>
            <consortium name="RefSeq"/>
        </authorList>
    </citation>
    <scope>IDENTIFICATION</scope>
    <source>
        <tissue evidence="4">Cell line</tissue>
    </source>
</reference>
<sequence length="1316" mass="151137">MSEIAAVLLMFLPEEDAFWALAQLMVGDRHSMHGFFVPGFPKLLRFQRHHERVLQRALPDLRKHMDEEQMSTGIYSPKWFLQCFLGRTPFSLTLKLWDAYVLDGERVLTAMAYTILKVHRKRLLKLPLEGLREFLQDSLAQPWALEDEAVLRHLRASMTQLRRMRCDLPPPAGPEEFPTRPLGLEPVSPAPGPLLPSPASEPPPRQRALFCVLAAYSLYDTEVGYCQGMSEIAAVLLMFLPEEDAFWALAQLMVGDRHSMHGFFVPGFPKLLRFQRHHERVLQRALPDLRKHMDEEQMSTGIYSPKWFLQCFLGRTPFSLTLKLWDAYVLDGERVLTAMAYTILKVHRKRLLKLPLEGLREFLQDSLAQPWALEDEAVLRHLRASMTQLRRMRCDLPPPEPPTVPPPRQRALFCVLAAYSLYDTEVGYCQGMSEIAAVLLMFLPEEDAFWALAQLMVGDRHSMHGFFVPGFPKLLRFQRHHERVLQRALPDLRKHMDEEQMSTGIYSPKWFLQCFLGRTPFSLTLKLWDAYVLDGERVLTAMAYTILKVHRKRLLKLPLEGLREFLQDSLAQPWALEDEAVLRHLRASMTQLRRMRCDLPPPARAGREPGEPDARGEGSEGASGRTPSVGLWLLQEVGYCQGMSEIAAVLLMFLPEEDAFWALAQLMVGDRHSMHGFFVPGFPKLLRFQRHHERVLQRALPDLRKHMDEEQMSTGIYSPKWFLQCFLGRTPFSLTLKLWDAYVLDGERVLTAMAYTILKVHRKRLLKLPLEGLREFLQDSLAQPWALEDEAVLRHLRASMTQLRRMRCDLPPPEPPTVPPPRQRALFCVLAAYSLYDTEVGYCQGMSEIAAVLLMFLPEEDAFWALAQLMVGDRHSMHGFFVPGFPKLLRFQRHHERVLQRALPDLRKHMDEEQMSTGIYSPKWFLQCFLGRTPFSLTLKLWDAYVLDGERVLTAMAYTILKVHRKRLLKLPLEGLREFLQDSLAQPWALEDEAVLRHLRASMTQLRRMRCDLPPPEPPTVPPPRQRALFCVLAAYSLYDTEVGYCQGMSEIAAVLLMFLPEEDAFWALAQLMVGDRHSMHGFFVPGFPKLLRFQRHHERVLQRALPDLRKHMDEEQMSTGIYSPKWFLQCFLGRTPFSLTLKLWDAYVLDGERVLTAMAYTILKVHRKRLLKLPLEGLREFLQDSLAQPWALEDEAVLRHLRASMTQLRRMRCDLPPPAGPEEFPTRPLGLEPVSPAPGPLLPSPASEPPPRCIVPEAGAHLKSVRRPRLQTPTGPLAAARLRSTDPKGDVQPSVCSSVINSSRTADRAQASTDR</sequence>
<feature type="domain" description="Rab-GAP TBC" evidence="2">
    <location>
        <begin position="315"/>
        <end position="535"/>
    </location>
</feature>
<dbReference type="InterPro" id="IPR050302">
    <property type="entry name" value="Rab_GAP_TBC_domain"/>
</dbReference>
<keyword evidence="3" id="KW-1185">Reference proteome</keyword>
<dbReference type="GeneID" id="140598486"/>
<dbReference type="SMART" id="SM00164">
    <property type="entry name" value="TBC"/>
    <property type="match status" value="5"/>
</dbReference>
<dbReference type="Pfam" id="PF00566">
    <property type="entry name" value="RabGAP-TBC"/>
    <property type="match status" value="6"/>
</dbReference>
<dbReference type="InterPro" id="IPR035969">
    <property type="entry name" value="Rab-GAP_TBC_sf"/>
</dbReference>
<evidence type="ECO:0000256" key="1">
    <source>
        <dbReference type="SAM" id="MobiDB-lite"/>
    </source>
</evidence>
<dbReference type="PROSITE" id="PS50086">
    <property type="entry name" value="TBC_RABGAP"/>
    <property type="match status" value="5"/>
</dbReference>
<dbReference type="RefSeq" id="XP_072611239.1">
    <property type="nucleotide sequence ID" value="XM_072755138.1"/>
</dbReference>
<feature type="region of interest" description="Disordered" evidence="1">
    <location>
        <begin position="598"/>
        <end position="626"/>
    </location>
</feature>
<dbReference type="InterPro" id="IPR000195">
    <property type="entry name" value="Rab-GAP-TBC_dom"/>
</dbReference>
<dbReference type="Gene3D" id="1.10.472.80">
    <property type="entry name" value="Ypt/Rab-GAP domain of gyp1p, domain 3"/>
    <property type="match status" value="6"/>
</dbReference>
<feature type="compositionally biased region" description="Polar residues" evidence="1">
    <location>
        <begin position="1295"/>
        <end position="1316"/>
    </location>
</feature>